<gene>
    <name evidence="1" type="ORF">GMOD_00008402</name>
</gene>
<evidence type="ECO:0000313" key="1">
    <source>
        <dbReference type="EMBL" id="RMZ70773.1"/>
    </source>
</evidence>
<sequence>MQVQTPMYMSSIAVQARRTAQYTTWYHFCTLIVRPLGAQLCSFRLSLTPPLPPSIQ</sequence>
<name>A0A3M7M8F0_9PLEO</name>
<dbReference type="AlphaFoldDB" id="A0A3M7M8F0"/>
<accession>A0A3M7M8F0</accession>
<proteinExistence type="predicted"/>
<dbReference type="EMBL" id="KE747825">
    <property type="protein sequence ID" value="RMZ70773.1"/>
    <property type="molecule type" value="Genomic_DNA"/>
</dbReference>
<reference evidence="1 2" key="1">
    <citation type="journal article" date="2014" name="PLoS ONE">
        <title>De novo Genome Assembly of the Fungal Plant Pathogen Pyrenophora semeniperda.</title>
        <authorList>
            <person name="Soliai M.M."/>
            <person name="Meyer S.E."/>
            <person name="Udall J.A."/>
            <person name="Elzinga D.E."/>
            <person name="Hermansen R.A."/>
            <person name="Bodily P.M."/>
            <person name="Hart A.A."/>
            <person name="Coleman C.E."/>
        </authorList>
    </citation>
    <scope>NUCLEOTIDE SEQUENCE [LARGE SCALE GENOMIC DNA]</scope>
    <source>
        <strain evidence="1 2">CCB06</strain>
        <tissue evidence="1">Mycelium</tissue>
    </source>
</reference>
<keyword evidence="2" id="KW-1185">Reference proteome</keyword>
<organism evidence="1 2">
    <name type="scientific">Pyrenophora seminiperda CCB06</name>
    <dbReference type="NCBI Taxonomy" id="1302712"/>
    <lineage>
        <taxon>Eukaryota</taxon>
        <taxon>Fungi</taxon>
        <taxon>Dikarya</taxon>
        <taxon>Ascomycota</taxon>
        <taxon>Pezizomycotina</taxon>
        <taxon>Dothideomycetes</taxon>
        <taxon>Pleosporomycetidae</taxon>
        <taxon>Pleosporales</taxon>
        <taxon>Pleosporineae</taxon>
        <taxon>Pleosporaceae</taxon>
        <taxon>Pyrenophora</taxon>
    </lineage>
</organism>
<dbReference type="Proteomes" id="UP000265663">
    <property type="component" value="Unassembled WGS sequence"/>
</dbReference>
<evidence type="ECO:0000313" key="2">
    <source>
        <dbReference type="Proteomes" id="UP000265663"/>
    </source>
</evidence>
<protein>
    <submittedName>
        <fullName evidence="1">Uncharacterized protein</fullName>
    </submittedName>
</protein>